<dbReference type="Proteomes" id="UP001501444">
    <property type="component" value="Unassembled WGS sequence"/>
</dbReference>
<evidence type="ECO:0000313" key="1">
    <source>
        <dbReference type="EMBL" id="GAA2345610.1"/>
    </source>
</evidence>
<gene>
    <name evidence="1" type="ORF">GCM10010170_031930</name>
</gene>
<dbReference type="EMBL" id="BAAARV010000025">
    <property type="protein sequence ID" value="GAA2345610.1"/>
    <property type="molecule type" value="Genomic_DNA"/>
</dbReference>
<organism evidence="1 2">
    <name type="scientific">Dactylosporangium salmoneum</name>
    <dbReference type="NCBI Taxonomy" id="53361"/>
    <lineage>
        <taxon>Bacteria</taxon>
        <taxon>Bacillati</taxon>
        <taxon>Actinomycetota</taxon>
        <taxon>Actinomycetes</taxon>
        <taxon>Micromonosporales</taxon>
        <taxon>Micromonosporaceae</taxon>
        <taxon>Dactylosporangium</taxon>
    </lineage>
</organism>
<accession>A0ABN3G736</accession>
<sequence length="121" mass="12934">MPPIAPPMAAPLRNVSSEIPCVMFFQLQSPVMNPVVSIIDAGMTRAFAPAWMPALAATRGSRPLIGRWTKLSGKVSAPVMAPETRLLSRELVSSSLRVPSAIWISCARKSAPTEKAICCTS</sequence>
<reference evidence="1 2" key="1">
    <citation type="journal article" date="2019" name="Int. J. Syst. Evol. Microbiol.">
        <title>The Global Catalogue of Microorganisms (GCM) 10K type strain sequencing project: providing services to taxonomists for standard genome sequencing and annotation.</title>
        <authorList>
            <consortium name="The Broad Institute Genomics Platform"/>
            <consortium name="The Broad Institute Genome Sequencing Center for Infectious Disease"/>
            <person name="Wu L."/>
            <person name="Ma J."/>
        </authorList>
    </citation>
    <scope>NUCLEOTIDE SEQUENCE [LARGE SCALE GENOMIC DNA]</scope>
    <source>
        <strain evidence="1 2">JCM 3272</strain>
    </source>
</reference>
<comment type="caution">
    <text evidence="1">The sequence shown here is derived from an EMBL/GenBank/DDBJ whole genome shotgun (WGS) entry which is preliminary data.</text>
</comment>
<evidence type="ECO:0000313" key="2">
    <source>
        <dbReference type="Proteomes" id="UP001501444"/>
    </source>
</evidence>
<proteinExistence type="predicted"/>
<name>A0ABN3G736_9ACTN</name>
<protein>
    <submittedName>
        <fullName evidence="1">Uncharacterized protein</fullName>
    </submittedName>
</protein>
<keyword evidence="2" id="KW-1185">Reference proteome</keyword>